<dbReference type="OrthoDB" id="1708823at2759"/>
<proteinExistence type="inferred from homology"/>
<comment type="caution">
    <text evidence="8">The sequence shown here is derived from an EMBL/GenBank/DDBJ whole genome shotgun (WGS) entry which is preliminary data.</text>
</comment>
<dbReference type="Pfam" id="PF00899">
    <property type="entry name" value="ThiF"/>
    <property type="match status" value="1"/>
</dbReference>
<dbReference type="AlphaFoldDB" id="A0A9P3HDH0"/>
<dbReference type="SUPFAM" id="SSF69572">
    <property type="entry name" value="Activating enzymes of the ubiquitin-like proteins"/>
    <property type="match status" value="1"/>
</dbReference>
<dbReference type="GO" id="GO:0031510">
    <property type="term" value="C:SUMO activating enzyme complex"/>
    <property type="evidence" value="ECO:0007669"/>
    <property type="project" value="TreeGrafter"/>
</dbReference>
<dbReference type="PANTHER" id="PTHR10953">
    <property type="entry name" value="UBIQUITIN-ACTIVATING ENZYME E1"/>
    <property type="match status" value="1"/>
</dbReference>
<dbReference type="GO" id="GO:0016925">
    <property type="term" value="P:protein sumoylation"/>
    <property type="evidence" value="ECO:0007669"/>
    <property type="project" value="TreeGrafter"/>
</dbReference>
<organism evidence="8 9">
    <name type="scientific">Entomortierella parvispora</name>
    <dbReference type="NCBI Taxonomy" id="205924"/>
    <lineage>
        <taxon>Eukaryota</taxon>
        <taxon>Fungi</taxon>
        <taxon>Fungi incertae sedis</taxon>
        <taxon>Mucoromycota</taxon>
        <taxon>Mortierellomycotina</taxon>
        <taxon>Mortierellomycetes</taxon>
        <taxon>Mortierellales</taxon>
        <taxon>Mortierellaceae</taxon>
        <taxon>Entomortierella</taxon>
    </lineage>
</organism>
<dbReference type="InterPro" id="IPR000011">
    <property type="entry name" value="UBQ/SUMO-activ_enz_E1-like"/>
</dbReference>
<dbReference type="InterPro" id="IPR035985">
    <property type="entry name" value="Ubiquitin-activating_enz"/>
</dbReference>
<reference evidence="8" key="2">
    <citation type="journal article" date="2022" name="Microbiol. Resour. Announc.">
        <title>Whole-Genome Sequence of Entomortierella parvispora E1425, a Mucoromycotan Fungus Associated with Burkholderiaceae-Related Endosymbiotic Bacteria.</title>
        <authorList>
            <person name="Herlambang A."/>
            <person name="Guo Y."/>
            <person name="Takashima Y."/>
            <person name="Narisawa K."/>
            <person name="Ohta H."/>
            <person name="Nishizawa T."/>
        </authorList>
    </citation>
    <scope>NUCLEOTIDE SEQUENCE</scope>
    <source>
        <strain evidence="8">E1425</strain>
    </source>
</reference>
<sequence>MALPQQHTISEDEAALYDRQIRLWGAEAQLRMRNASILIAGMRGLSNEVCKNIILAGVGSITILDHENITEQDFGSQFLIRGAALGTNRAAAAAEKARLLNPRVNVIVDQEDIVKKDDAFFQQFNIVCLVGCTIDQMIRVDDACRASEKRTGFYAANVYGFNGYIFCDLKDHHYRVERQEENAATVIIQKHHTYDSLSDVLLARFGFPTPRKLRRKVSPLLLAIQVLWQFQQQHGGRLPQSSSQEDLATMLQLRDTKLKDAQVDPAFVDDSLIQVLVSTGSAEIMPVCAVVGGYLAQDILKTLSAKDAPILNHYIYSGMEATGVVHHIKKE</sequence>
<evidence type="ECO:0000313" key="9">
    <source>
        <dbReference type="Proteomes" id="UP000827284"/>
    </source>
</evidence>
<comment type="subcellular location">
    <subcellularLocation>
        <location evidence="1">Nucleus</location>
    </subcellularLocation>
</comment>
<evidence type="ECO:0000256" key="3">
    <source>
        <dbReference type="ARBA" id="ARBA00005673"/>
    </source>
</evidence>
<feature type="domain" description="THIF-type NAD/FAD binding fold" evidence="7">
    <location>
        <begin position="17"/>
        <end position="318"/>
    </location>
</feature>
<dbReference type="PRINTS" id="PR01849">
    <property type="entry name" value="UBIQUITINACT"/>
</dbReference>
<dbReference type="PANTHER" id="PTHR10953:SF162">
    <property type="entry name" value="SUMO-ACTIVATING ENZYME SUBUNIT 1"/>
    <property type="match status" value="1"/>
</dbReference>
<dbReference type="InterPro" id="IPR045886">
    <property type="entry name" value="ThiF/MoeB/HesA"/>
</dbReference>
<evidence type="ECO:0000259" key="7">
    <source>
        <dbReference type="Pfam" id="PF00899"/>
    </source>
</evidence>
<name>A0A9P3HDH0_9FUNG</name>
<dbReference type="Proteomes" id="UP000827284">
    <property type="component" value="Unassembled WGS sequence"/>
</dbReference>
<dbReference type="GO" id="GO:0019948">
    <property type="term" value="F:SUMO activating enzyme activity"/>
    <property type="evidence" value="ECO:0007669"/>
    <property type="project" value="TreeGrafter"/>
</dbReference>
<keyword evidence="5" id="KW-0539">Nucleus</keyword>
<evidence type="ECO:0000256" key="5">
    <source>
        <dbReference type="ARBA" id="ARBA00023242"/>
    </source>
</evidence>
<evidence type="ECO:0000256" key="1">
    <source>
        <dbReference type="ARBA" id="ARBA00004123"/>
    </source>
</evidence>
<evidence type="ECO:0000256" key="6">
    <source>
        <dbReference type="ARBA" id="ARBA00044354"/>
    </source>
</evidence>
<accession>A0A9P3HDH0</accession>
<dbReference type="EMBL" id="BQFW01000009">
    <property type="protein sequence ID" value="GJJ74525.1"/>
    <property type="molecule type" value="Genomic_DNA"/>
</dbReference>
<evidence type="ECO:0000256" key="2">
    <source>
        <dbReference type="ARBA" id="ARBA00004718"/>
    </source>
</evidence>
<keyword evidence="9" id="KW-1185">Reference proteome</keyword>
<comment type="pathway">
    <text evidence="2">Protein modification; protein sumoylation.</text>
</comment>
<protein>
    <recommendedName>
        <fullName evidence="6">Ubiquitin-like 1-activating enzyme E1A</fullName>
    </recommendedName>
</protein>
<gene>
    <name evidence="8" type="ORF">EMPS_06883</name>
</gene>
<dbReference type="GO" id="GO:0005737">
    <property type="term" value="C:cytoplasm"/>
    <property type="evidence" value="ECO:0007669"/>
    <property type="project" value="TreeGrafter"/>
</dbReference>
<comment type="similarity">
    <text evidence="3">Belongs to the ubiquitin-activating E1 family.</text>
</comment>
<dbReference type="Gene3D" id="3.40.50.720">
    <property type="entry name" value="NAD(P)-binding Rossmann-like Domain"/>
    <property type="match status" value="1"/>
</dbReference>
<dbReference type="InterPro" id="IPR000594">
    <property type="entry name" value="ThiF_NAD_FAD-bd"/>
</dbReference>
<keyword evidence="4" id="KW-0833">Ubl conjugation pathway</keyword>
<evidence type="ECO:0000256" key="4">
    <source>
        <dbReference type="ARBA" id="ARBA00022786"/>
    </source>
</evidence>
<reference evidence="8" key="1">
    <citation type="submission" date="2021-11" db="EMBL/GenBank/DDBJ databases">
        <authorList>
            <person name="Herlambang A."/>
            <person name="Guo Y."/>
            <person name="Takashima Y."/>
            <person name="Nishizawa T."/>
        </authorList>
    </citation>
    <scope>NUCLEOTIDE SEQUENCE</scope>
    <source>
        <strain evidence="8">E1425</strain>
    </source>
</reference>
<evidence type="ECO:0000313" key="8">
    <source>
        <dbReference type="EMBL" id="GJJ74525.1"/>
    </source>
</evidence>